<feature type="region of interest" description="Disordered" evidence="1">
    <location>
        <begin position="45"/>
        <end position="73"/>
    </location>
</feature>
<protein>
    <submittedName>
        <fullName evidence="2">Uncharacterized protein</fullName>
    </submittedName>
</protein>
<keyword evidence="3" id="KW-1185">Reference proteome</keyword>
<accession>A0A7J7FLE2</accession>
<dbReference type="EMBL" id="JACDTQ010000214">
    <property type="protein sequence ID" value="KAF5928797.1"/>
    <property type="molecule type" value="Genomic_DNA"/>
</dbReference>
<dbReference type="Proteomes" id="UP000551758">
    <property type="component" value="Unassembled WGS sequence"/>
</dbReference>
<sequence length="83" mass="9065">MADSSQLSPPGCSGVPSRGASHLKRPQAPPSEWAPWFSIWAPAPSSSPELRPLPPPPSVDPQPSPRCPRYPRPPCRACRRLFE</sequence>
<feature type="compositionally biased region" description="Pro residues" evidence="1">
    <location>
        <begin position="51"/>
        <end position="73"/>
    </location>
</feature>
<evidence type="ECO:0000256" key="1">
    <source>
        <dbReference type="SAM" id="MobiDB-lite"/>
    </source>
</evidence>
<evidence type="ECO:0000313" key="2">
    <source>
        <dbReference type="EMBL" id="KAF5928797.1"/>
    </source>
</evidence>
<organism evidence="2 3">
    <name type="scientific">Diceros bicornis minor</name>
    <name type="common">South-central black rhinoceros</name>
    <dbReference type="NCBI Taxonomy" id="77932"/>
    <lineage>
        <taxon>Eukaryota</taxon>
        <taxon>Metazoa</taxon>
        <taxon>Chordata</taxon>
        <taxon>Craniata</taxon>
        <taxon>Vertebrata</taxon>
        <taxon>Euteleostomi</taxon>
        <taxon>Mammalia</taxon>
        <taxon>Eutheria</taxon>
        <taxon>Laurasiatheria</taxon>
        <taxon>Perissodactyla</taxon>
        <taxon>Rhinocerotidae</taxon>
        <taxon>Diceros</taxon>
    </lineage>
</organism>
<proteinExistence type="predicted"/>
<name>A0A7J7FLE2_DICBM</name>
<comment type="caution">
    <text evidence="2">The sequence shown here is derived from an EMBL/GenBank/DDBJ whole genome shotgun (WGS) entry which is preliminary data.</text>
</comment>
<gene>
    <name evidence="2" type="ORF">HPG69_009309</name>
</gene>
<dbReference type="AlphaFoldDB" id="A0A7J7FLE2"/>
<reference evidence="2 3" key="1">
    <citation type="journal article" date="2020" name="Mol. Biol. Evol.">
        <title>Interspecific Gene Flow and the Evolution of Specialization in Black and White Rhinoceros.</title>
        <authorList>
            <person name="Moodley Y."/>
            <person name="Westbury M.V."/>
            <person name="Russo I.M."/>
            <person name="Gopalakrishnan S."/>
            <person name="Rakotoarivelo A."/>
            <person name="Olsen R.A."/>
            <person name="Prost S."/>
            <person name="Tunstall T."/>
            <person name="Ryder O.A."/>
            <person name="Dalen L."/>
            <person name="Bruford M.W."/>
        </authorList>
    </citation>
    <scope>NUCLEOTIDE SEQUENCE [LARGE SCALE GENOMIC DNA]</scope>
    <source>
        <strain evidence="2">SBR-YM</strain>
        <tissue evidence="2">Skin</tissue>
    </source>
</reference>
<evidence type="ECO:0000313" key="3">
    <source>
        <dbReference type="Proteomes" id="UP000551758"/>
    </source>
</evidence>
<feature type="region of interest" description="Disordered" evidence="1">
    <location>
        <begin position="1"/>
        <end position="30"/>
    </location>
</feature>